<dbReference type="InParanoid" id="A0A0P0WMS8"/>
<dbReference type="Proteomes" id="UP000059680">
    <property type="component" value="Chromosome 5"/>
</dbReference>
<protein>
    <submittedName>
        <fullName evidence="1">Os05g0426350 protein</fullName>
    </submittedName>
</protein>
<proteinExistence type="predicted"/>
<evidence type="ECO:0000313" key="2">
    <source>
        <dbReference type="Proteomes" id="UP000059680"/>
    </source>
</evidence>
<accession>A0A0P0WMS8</accession>
<organism evidence="1 2">
    <name type="scientific">Oryza sativa subsp. japonica</name>
    <name type="common">Rice</name>
    <dbReference type="NCBI Taxonomy" id="39947"/>
    <lineage>
        <taxon>Eukaryota</taxon>
        <taxon>Viridiplantae</taxon>
        <taxon>Streptophyta</taxon>
        <taxon>Embryophyta</taxon>
        <taxon>Tracheophyta</taxon>
        <taxon>Spermatophyta</taxon>
        <taxon>Magnoliopsida</taxon>
        <taxon>Liliopsida</taxon>
        <taxon>Poales</taxon>
        <taxon>Poaceae</taxon>
        <taxon>BOP clade</taxon>
        <taxon>Oryzoideae</taxon>
        <taxon>Oryzeae</taxon>
        <taxon>Oryzinae</taxon>
        <taxon>Oryza</taxon>
        <taxon>Oryza sativa</taxon>
    </lineage>
</organism>
<keyword evidence="2" id="KW-1185">Reference proteome</keyword>
<name>A0A0P0WMS8_ORYSJ</name>
<evidence type="ECO:0000313" key="1">
    <source>
        <dbReference type="EMBL" id="BAS94120.1"/>
    </source>
</evidence>
<dbReference type="EMBL" id="AP014961">
    <property type="protein sequence ID" value="BAS94120.1"/>
    <property type="molecule type" value="Genomic_DNA"/>
</dbReference>
<reference evidence="2" key="1">
    <citation type="journal article" date="2005" name="Nature">
        <title>The map-based sequence of the rice genome.</title>
        <authorList>
            <consortium name="International rice genome sequencing project (IRGSP)"/>
            <person name="Matsumoto T."/>
            <person name="Wu J."/>
            <person name="Kanamori H."/>
            <person name="Katayose Y."/>
            <person name="Fujisawa M."/>
            <person name="Namiki N."/>
            <person name="Mizuno H."/>
            <person name="Yamamoto K."/>
            <person name="Antonio B.A."/>
            <person name="Baba T."/>
            <person name="Sakata K."/>
            <person name="Nagamura Y."/>
            <person name="Aoki H."/>
            <person name="Arikawa K."/>
            <person name="Arita K."/>
            <person name="Bito T."/>
            <person name="Chiden Y."/>
            <person name="Fujitsuka N."/>
            <person name="Fukunaka R."/>
            <person name="Hamada M."/>
            <person name="Harada C."/>
            <person name="Hayashi A."/>
            <person name="Hijishita S."/>
            <person name="Honda M."/>
            <person name="Hosokawa S."/>
            <person name="Ichikawa Y."/>
            <person name="Idonuma A."/>
            <person name="Iijima M."/>
            <person name="Ikeda M."/>
            <person name="Ikeno M."/>
            <person name="Ito K."/>
            <person name="Ito S."/>
            <person name="Ito T."/>
            <person name="Ito Y."/>
            <person name="Ito Y."/>
            <person name="Iwabuchi A."/>
            <person name="Kamiya K."/>
            <person name="Karasawa W."/>
            <person name="Kurita K."/>
            <person name="Katagiri S."/>
            <person name="Kikuta A."/>
            <person name="Kobayashi H."/>
            <person name="Kobayashi N."/>
            <person name="Machita K."/>
            <person name="Maehara T."/>
            <person name="Masukawa M."/>
            <person name="Mizubayashi T."/>
            <person name="Mukai Y."/>
            <person name="Nagasaki H."/>
            <person name="Nagata Y."/>
            <person name="Naito S."/>
            <person name="Nakashima M."/>
            <person name="Nakama Y."/>
            <person name="Nakamichi Y."/>
            <person name="Nakamura M."/>
            <person name="Meguro A."/>
            <person name="Negishi M."/>
            <person name="Ohta I."/>
            <person name="Ohta T."/>
            <person name="Okamoto M."/>
            <person name="Ono N."/>
            <person name="Saji S."/>
            <person name="Sakaguchi M."/>
            <person name="Sakai K."/>
            <person name="Shibata M."/>
            <person name="Shimokawa T."/>
            <person name="Song J."/>
            <person name="Takazaki Y."/>
            <person name="Terasawa K."/>
            <person name="Tsugane M."/>
            <person name="Tsuji K."/>
            <person name="Ueda S."/>
            <person name="Waki K."/>
            <person name="Yamagata H."/>
            <person name="Yamamoto M."/>
            <person name="Yamamoto S."/>
            <person name="Yamane H."/>
            <person name="Yoshiki S."/>
            <person name="Yoshihara R."/>
            <person name="Yukawa K."/>
            <person name="Zhong H."/>
            <person name="Yano M."/>
            <person name="Yuan Q."/>
            <person name="Ouyang S."/>
            <person name="Liu J."/>
            <person name="Jones K.M."/>
            <person name="Gansberger K."/>
            <person name="Moffat K."/>
            <person name="Hill J."/>
            <person name="Bera J."/>
            <person name="Fadrosh D."/>
            <person name="Jin S."/>
            <person name="Johri S."/>
            <person name="Kim M."/>
            <person name="Overton L."/>
            <person name="Reardon M."/>
            <person name="Tsitrin T."/>
            <person name="Vuong H."/>
            <person name="Weaver B."/>
            <person name="Ciecko A."/>
            <person name="Tallon L."/>
            <person name="Jackson J."/>
            <person name="Pai G."/>
            <person name="Aken S.V."/>
            <person name="Utterback T."/>
            <person name="Reidmuller S."/>
            <person name="Feldblyum T."/>
            <person name="Hsiao J."/>
            <person name="Zismann V."/>
            <person name="Iobst S."/>
            <person name="de Vazeille A.R."/>
            <person name="Buell C.R."/>
            <person name="Ying K."/>
            <person name="Li Y."/>
            <person name="Lu T."/>
            <person name="Huang Y."/>
            <person name="Zhao Q."/>
            <person name="Feng Q."/>
            <person name="Zhang L."/>
            <person name="Zhu J."/>
            <person name="Weng Q."/>
            <person name="Mu J."/>
            <person name="Lu Y."/>
            <person name="Fan D."/>
            <person name="Liu Y."/>
            <person name="Guan J."/>
            <person name="Zhang Y."/>
            <person name="Yu S."/>
            <person name="Liu X."/>
            <person name="Zhang Y."/>
            <person name="Hong G."/>
            <person name="Han B."/>
            <person name="Choisne N."/>
            <person name="Demange N."/>
            <person name="Orjeda G."/>
            <person name="Samain S."/>
            <person name="Cattolico L."/>
            <person name="Pelletier E."/>
            <person name="Couloux A."/>
            <person name="Segurens B."/>
            <person name="Wincker P."/>
            <person name="D'Hont A."/>
            <person name="Scarpelli C."/>
            <person name="Weissenbach J."/>
            <person name="Salanoubat M."/>
            <person name="Quetier F."/>
            <person name="Yu Y."/>
            <person name="Kim H.R."/>
            <person name="Rambo T."/>
            <person name="Currie J."/>
            <person name="Collura K."/>
            <person name="Luo M."/>
            <person name="Yang T."/>
            <person name="Ammiraju J.S.S."/>
            <person name="Engler F."/>
            <person name="Soderlund C."/>
            <person name="Wing R.A."/>
            <person name="Palmer L.E."/>
            <person name="de la Bastide M."/>
            <person name="Spiegel L."/>
            <person name="Nascimento L."/>
            <person name="Zutavern T."/>
            <person name="O'Shaughnessy A."/>
            <person name="Dike S."/>
            <person name="Dedhia N."/>
            <person name="Preston R."/>
            <person name="Balija V."/>
            <person name="McCombie W.R."/>
            <person name="Chow T."/>
            <person name="Chen H."/>
            <person name="Chung M."/>
            <person name="Chen C."/>
            <person name="Shaw J."/>
            <person name="Wu H."/>
            <person name="Hsiao K."/>
            <person name="Chao Y."/>
            <person name="Chu M."/>
            <person name="Cheng C."/>
            <person name="Hour A."/>
            <person name="Lee P."/>
            <person name="Lin S."/>
            <person name="Lin Y."/>
            <person name="Liou J."/>
            <person name="Liu S."/>
            <person name="Hsing Y."/>
            <person name="Raghuvanshi S."/>
            <person name="Mohanty A."/>
            <person name="Bharti A.K."/>
            <person name="Gaur A."/>
            <person name="Gupta V."/>
            <person name="Kumar D."/>
            <person name="Ravi V."/>
            <person name="Vij S."/>
            <person name="Kapur A."/>
            <person name="Khurana P."/>
            <person name="Khurana P."/>
            <person name="Khurana J.P."/>
            <person name="Tyagi A.K."/>
            <person name="Gaikwad K."/>
            <person name="Singh A."/>
            <person name="Dalal V."/>
            <person name="Srivastava S."/>
            <person name="Dixit A."/>
            <person name="Pal A.K."/>
            <person name="Ghazi I.A."/>
            <person name="Yadav M."/>
            <person name="Pandit A."/>
            <person name="Bhargava A."/>
            <person name="Sureshbabu K."/>
            <person name="Batra K."/>
            <person name="Sharma T.R."/>
            <person name="Mohapatra T."/>
            <person name="Singh N.K."/>
            <person name="Messing J."/>
            <person name="Nelson A.B."/>
            <person name="Fuks G."/>
            <person name="Kavchok S."/>
            <person name="Keizer G."/>
            <person name="Linton E."/>
            <person name="Llaca V."/>
            <person name="Song R."/>
            <person name="Tanyolac B."/>
            <person name="Young S."/>
            <person name="Ho-Il K."/>
            <person name="Hahn J.H."/>
            <person name="Sangsakoo G."/>
            <person name="Vanavichit A."/>
            <person name="de Mattos Luiz.A.T."/>
            <person name="Zimmer P.D."/>
            <person name="Malone G."/>
            <person name="Dellagostin O."/>
            <person name="de Oliveira A.C."/>
            <person name="Bevan M."/>
            <person name="Bancroft I."/>
            <person name="Minx P."/>
            <person name="Cordum H."/>
            <person name="Wilson R."/>
            <person name="Cheng Z."/>
            <person name="Jin W."/>
            <person name="Jiang J."/>
            <person name="Leong S.A."/>
            <person name="Iwama H."/>
            <person name="Gojobori T."/>
            <person name="Itoh T."/>
            <person name="Niimura Y."/>
            <person name="Fujii Y."/>
            <person name="Habara T."/>
            <person name="Sakai H."/>
            <person name="Sato Y."/>
            <person name="Wilson G."/>
            <person name="Kumar K."/>
            <person name="McCouch S."/>
            <person name="Juretic N."/>
            <person name="Hoen D."/>
            <person name="Wright S."/>
            <person name="Bruskiewich R."/>
            <person name="Bureau T."/>
            <person name="Miyao A."/>
            <person name="Hirochika H."/>
            <person name="Nishikawa T."/>
            <person name="Kadowaki K."/>
            <person name="Sugiura M."/>
            <person name="Burr B."/>
            <person name="Sasaki T."/>
        </authorList>
    </citation>
    <scope>NUCLEOTIDE SEQUENCE [LARGE SCALE GENOMIC DNA]</scope>
    <source>
        <strain evidence="2">cv. Nipponbare</strain>
    </source>
</reference>
<dbReference type="Gramene" id="Os05t0426350-00">
    <property type="protein sequence ID" value="Os05t0426350-00"/>
    <property type="gene ID" value="Os05g0426350"/>
</dbReference>
<dbReference type="PaxDb" id="39947-A0A0P0WMS8"/>
<gene>
    <name evidence="1" type="ordered locus">Os05g0426350</name>
    <name evidence="1" type="ORF">OSNPB_050426350</name>
</gene>
<reference evidence="1 2" key="2">
    <citation type="journal article" date="2013" name="Plant Cell Physiol.">
        <title>Rice Annotation Project Database (RAP-DB): an integrative and interactive database for rice genomics.</title>
        <authorList>
            <person name="Sakai H."/>
            <person name="Lee S.S."/>
            <person name="Tanaka T."/>
            <person name="Numa H."/>
            <person name="Kim J."/>
            <person name="Kawahara Y."/>
            <person name="Wakimoto H."/>
            <person name="Yang C.C."/>
            <person name="Iwamoto M."/>
            <person name="Abe T."/>
            <person name="Yamada Y."/>
            <person name="Muto A."/>
            <person name="Inokuchi H."/>
            <person name="Ikemura T."/>
            <person name="Matsumoto T."/>
            <person name="Sasaki T."/>
            <person name="Itoh T."/>
        </authorList>
    </citation>
    <scope>NUCLEOTIDE SEQUENCE [LARGE SCALE GENOMIC DNA]</scope>
    <source>
        <strain evidence="2">cv. Nipponbare</strain>
    </source>
</reference>
<reference evidence="1 2" key="3">
    <citation type="journal article" date="2013" name="Rice">
        <title>Improvement of the Oryza sativa Nipponbare reference genome using next generation sequence and optical map data.</title>
        <authorList>
            <person name="Kawahara Y."/>
            <person name="de la Bastide M."/>
            <person name="Hamilton J.P."/>
            <person name="Kanamori H."/>
            <person name="McCombie W.R."/>
            <person name="Ouyang S."/>
            <person name="Schwartz D.C."/>
            <person name="Tanaka T."/>
            <person name="Wu J."/>
            <person name="Zhou S."/>
            <person name="Childs K.L."/>
            <person name="Davidson R.M."/>
            <person name="Lin H."/>
            <person name="Quesada-Ocampo L."/>
            <person name="Vaillancourt B."/>
            <person name="Sakai H."/>
            <person name="Lee S.S."/>
            <person name="Kim J."/>
            <person name="Numa H."/>
            <person name="Itoh T."/>
            <person name="Buell C.R."/>
            <person name="Matsumoto T."/>
        </authorList>
    </citation>
    <scope>NUCLEOTIDE SEQUENCE [LARGE SCALE GENOMIC DNA]</scope>
    <source>
        <strain evidence="2">cv. Nipponbare</strain>
    </source>
</reference>
<sequence>MHLPPPGVRDIACEFAHQGDVPVAVIVSEAQPWLHAQVVEDIEDRRVCAKQLSLLRLCRIVVPLPEMLQEVHVLGDAVPPCEYLIQISLVTAVVRCYLIDVIHQ</sequence>
<dbReference type="AlphaFoldDB" id="A0A0P0WMS8"/>